<feature type="transmembrane region" description="Helical" evidence="7">
    <location>
        <begin position="457"/>
        <end position="475"/>
    </location>
</feature>
<accession>A0A1I8G0V9</accession>
<dbReference type="Proteomes" id="UP000095280">
    <property type="component" value="Unplaced"/>
</dbReference>
<feature type="transmembrane region" description="Helical" evidence="7">
    <location>
        <begin position="386"/>
        <end position="407"/>
    </location>
</feature>
<feature type="transmembrane region" description="Helical" evidence="7">
    <location>
        <begin position="546"/>
        <end position="569"/>
    </location>
</feature>
<keyword evidence="3 7" id="KW-0812">Transmembrane</keyword>
<feature type="compositionally biased region" description="Low complexity" evidence="6">
    <location>
        <begin position="126"/>
        <end position="138"/>
    </location>
</feature>
<feature type="transmembrane region" description="Helical" evidence="7">
    <location>
        <begin position="481"/>
        <end position="501"/>
    </location>
</feature>
<comment type="subcellular location">
    <subcellularLocation>
        <location evidence="1">Membrane</location>
        <topology evidence="1">Multi-pass membrane protein</topology>
    </subcellularLocation>
</comment>
<protein>
    <submittedName>
        <fullName evidence="10">Na_H_Exchanger domain-containing protein</fullName>
    </submittedName>
</protein>
<feature type="compositionally biased region" description="Basic residues" evidence="6">
    <location>
        <begin position="92"/>
        <end position="112"/>
    </location>
</feature>
<dbReference type="InterPro" id="IPR006153">
    <property type="entry name" value="Cation/H_exchanger_TM"/>
</dbReference>
<feature type="domain" description="Cation/H+ exchanger transmembrane" evidence="8">
    <location>
        <begin position="282"/>
        <end position="481"/>
    </location>
</feature>
<dbReference type="PANTHER" id="PTHR31102:SF1">
    <property type="entry name" value="CATION_H+ EXCHANGER DOMAIN-CONTAINING PROTEIN"/>
    <property type="match status" value="1"/>
</dbReference>
<evidence type="ECO:0000313" key="9">
    <source>
        <dbReference type="Proteomes" id="UP000095280"/>
    </source>
</evidence>
<feature type="transmembrane region" description="Helical" evidence="7">
    <location>
        <begin position="357"/>
        <end position="380"/>
    </location>
</feature>
<keyword evidence="9" id="KW-1185">Reference proteome</keyword>
<feature type="region of interest" description="Disordered" evidence="6">
    <location>
        <begin position="1"/>
        <end position="56"/>
    </location>
</feature>
<evidence type="ECO:0000256" key="5">
    <source>
        <dbReference type="ARBA" id="ARBA00023136"/>
    </source>
</evidence>
<name>A0A1I8G0V9_9PLAT</name>
<feature type="compositionally biased region" description="Basic and acidic residues" evidence="6">
    <location>
        <begin position="79"/>
        <end position="90"/>
    </location>
</feature>
<feature type="region of interest" description="Disordered" evidence="6">
    <location>
        <begin position="79"/>
        <end position="150"/>
    </location>
</feature>
<dbReference type="GO" id="GO:0016020">
    <property type="term" value="C:membrane"/>
    <property type="evidence" value="ECO:0007669"/>
    <property type="project" value="UniProtKB-SubCell"/>
</dbReference>
<evidence type="ECO:0000256" key="2">
    <source>
        <dbReference type="ARBA" id="ARBA00007367"/>
    </source>
</evidence>
<feature type="compositionally biased region" description="Pro residues" evidence="6">
    <location>
        <begin position="139"/>
        <end position="148"/>
    </location>
</feature>
<evidence type="ECO:0000313" key="10">
    <source>
        <dbReference type="WBParaSite" id="maker-uti_cns_0000405-snap-gene-0.3-mRNA-1"/>
    </source>
</evidence>
<feature type="region of interest" description="Disordered" evidence="6">
    <location>
        <begin position="666"/>
        <end position="688"/>
    </location>
</feature>
<dbReference type="Gene3D" id="1.20.1530.20">
    <property type="match status" value="1"/>
</dbReference>
<feature type="compositionally biased region" description="Low complexity" evidence="6">
    <location>
        <begin position="9"/>
        <end position="28"/>
    </location>
</feature>
<evidence type="ECO:0000256" key="3">
    <source>
        <dbReference type="ARBA" id="ARBA00022692"/>
    </source>
</evidence>
<feature type="transmembrane region" description="Helical" evidence="7">
    <location>
        <begin position="581"/>
        <end position="602"/>
    </location>
</feature>
<proteinExistence type="inferred from homology"/>
<dbReference type="GO" id="GO:0015297">
    <property type="term" value="F:antiporter activity"/>
    <property type="evidence" value="ECO:0007669"/>
    <property type="project" value="InterPro"/>
</dbReference>
<feature type="transmembrane region" description="Helical" evidence="7">
    <location>
        <begin position="202"/>
        <end position="224"/>
    </location>
</feature>
<feature type="transmembrane region" description="Helical" evidence="7">
    <location>
        <begin position="622"/>
        <end position="644"/>
    </location>
</feature>
<dbReference type="GO" id="GO:1902600">
    <property type="term" value="P:proton transmembrane transport"/>
    <property type="evidence" value="ECO:0007669"/>
    <property type="project" value="InterPro"/>
</dbReference>
<sequence>MDSEVTNHSQQSLQQDPELQQLQQPLDQHPVDHEADEEDPDAGAPASGENRPSCCSNQEDAVLIYQAKFRFEDQLGRQTRSDSLKMEAAGHKSMRALRQSIRRHETRAKQRRSSVALRQETVLPVSQPSGLPQPSTQSPSPPSLSPEPPEVDNSCRARCLAAVERCWDRVTRVAWTQRNPLPEDPACWERLRFNLMCPPHGHVARCIAGVLSILVLYGLLFVIVGDHALPRRCIALNSTTAANATLATASFLNDSSATSAEQIEEQLQCSGGNFFGLFVLFVCSMTASSLSKKLNLPPLLGMLIVGCVLGNAPEINVARHISKEYFNKLRELALCTILLRAGLSLDPSTLRRLSATVFRLSFIPCLVESTVGAIAAFFILGFPWEWGFILGFVLGAVSPAVVVLGMLKLEYRGYGVEKGIPTLIIAASSMDDSGSRMASNDGDGSIAGALFRGPRDAFIGIVYGSALGALLWFIPDQKHKRPVMFRFIFLVGGGVIALLGCEKAHVQGAGKTTPCWPRWTRSGGFMQPMLFGLIGGQILFEKIHLLALIKGLAVVGIGLVFRMVASFLCMLGTNLNFKERLFVPFSWLPKATVQAAIGPVALDMALAKSPRNEEHVDMALQILTIAAIVIMLTAPVGAFLISLLGPRLLERDKNWELQHFDLSAQHNSHGHSHGGHGHSHGGHSVGLLGQGADQQSLQGLTRQRSHAAAVNDTDIEAMQMAVAAAGPRSNEEEQIVWRLNGSTLEGVRQSQDADLIASLRRTSL</sequence>
<evidence type="ECO:0000256" key="6">
    <source>
        <dbReference type="SAM" id="MobiDB-lite"/>
    </source>
</evidence>
<reference evidence="10" key="1">
    <citation type="submission" date="2016-11" db="UniProtKB">
        <authorList>
            <consortium name="WormBaseParasite"/>
        </authorList>
    </citation>
    <scope>IDENTIFICATION</scope>
</reference>
<evidence type="ECO:0000256" key="1">
    <source>
        <dbReference type="ARBA" id="ARBA00004141"/>
    </source>
</evidence>
<dbReference type="AlphaFoldDB" id="A0A1I8G0V9"/>
<keyword evidence="4 7" id="KW-1133">Transmembrane helix</keyword>
<dbReference type="WBParaSite" id="maker-uti_cns_0000405-snap-gene-0.3-mRNA-1">
    <property type="protein sequence ID" value="maker-uti_cns_0000405-snap-gene-0.3-mRNA-1"/>
    <property type="gene ID" value="maker-uti_cns_0000405-snap-gene-0.3"/>
</dbReference>
<feature type="transmembrane region" description="Helical" evidence="7">
    <location>
        <begin position="296"/>
        <end position="313"/>
    </location>
</feature>
<dbReference type="Pfam" id="PF00999">
    <property type="entry name" value="Na_H_Exchanger"/>
    <property type="match status" value="1"/>
</dbReference>
<feature type="compositionally biased region" description="Basic residues" evidence="6">
    <location>
        <begin position="668"/>
        <end position="681"/>
    </location>
</feature>
<keyword evidence="5 7" id="KW-0472">Membrane</keyword>
<comment type="similarity">
    <text evidence="2">Belongs to the monovalent cation:proton antiporter 1 (CPA1) transporter (TC 2.A.36) family.</text>
</comment>
<evidence type="ECO:0000256" key="7">
    <source>
        <dbReference type="SAM" id="Phobius"/>
    </source>
</evidence>
<dbReference type="PANTHER" id="PTHR31102">
    <property type="match status" value="1"/>
</dbReference>
<dbReference type="InterPro" id="IPR038770">
    <property type="entry name" value="Na+/solute_symporter_sf"/>
</dbReference>
<dbReference type="InterPro" id="IPR051843">
    <property type="entry name" value="CPA1_transporter"/>
</dbReference>
<evidence type="ECO:0000256" key="4">
    <source>
        <dbReference type="ARBA" id="ARBA00022989"/>
    </source>
</evidence>
<evidence type="ECO:0000259" key="8">
    <source>
        <dbReference type="Pfam" id="PF00999"/>
    </source>
</evidence>
<feature type="transmembrane region" description="Helical" evidence="7">
    <location>
        <begin position="522"/>
        <end position="540"/>
    </location>
</feature>
<feature type="transmembrane region" description="Helical" evidence="7">
    <location>
        <begin position="272"/>
        <end position="290"/>
    </location>
</feature>
<organism evidence="9 10">
    <name type="scientific">Macrostomum lignano</name>
    <dbReference type="NCBI Taxonomy" id="282301"/>
    <lineage>
        <taxon>Eukaryota</taxon>
        <taxon>Metazoa</taxon>
        <taxon>Spiralia</taxon>
        <taxon>Lophotrochozoa</taxon>
        <taxon>Platyhelminthes</taxon>
        <taxon>Rhabditophora</taxon>
        <taxon>Macrostomorpha</taxon>
        <taxon>Macrostomida</taxon>
        <taxon>Macrostomidae</taxon>
        <taxon>Macrostomum</taxon>
    </lineage>
</organism>